<sequence length="386" mass="41052">MTGVVDSGVRQETRTPPLAMVVGPTRQAPSVLEKLSEPAPPLTDPGFIAEFGRCLRRLREVVGTTTGAVAVVPGSGTIGMESIALSLLQPGEPVLVVSTGMWADRWRDICLRNHIPAVALEVAPGQAPDLGRVDEALRETRFQAVLVAHADSSTGVRADLAEIAKRARQHDALCFVDGVSAIGAEEVEFDDWGLDVYLGGPSKALASAPGLGIYALSERAVRRMRDRTWIPSTFALDLAPWLPVMAATERGEFAYFQSPASNSVVALSESLRLVLAEGRQARVDRHARLRDRLHAGLAALDVQVLVADVRDRANGVTVCVVPEGIEEHDLLRAVADEGVVVQAGTLVTAGGERTFRFGHMGVVDAADVDRALAAVSAGLSRCRAGR</sequence>
<dbReference type="EMBL" id="JBHRZI010000046">
    <property type="protein sequence ID" value="MFC3898187.1"/>
    <property type="molecule type" value="Genomic_DNA"/>
</dbReference>
<organism evidence="7 8">
    <name type="scientific">Lentzea rhizosphaerae</name>
    <dbReference type="NCBI Taxonomy" id="2041025"/>
    <lineage>
        <taxon>Bacteria</taxon>
        <taxon>Bacillati</taxon>
        <taxon>Actinomycetota</taxon>
        <taxon>Actinomycetes</taxon>
        <taxon>Pseudonocardiales</taxon>
        <taxon>Pseudonocardiaceae</taxon>
        <taxon>Lentzea</taxon>
    </lineage>
</organism>
<accession>A0ABV8C7X1</accession>
<name>A0ABV8C7X1_9PSEU</name>
<evidence type="ECO:0000256" key="1">
    <source>
        <dbReference type="ARBA" id="ARBA00001933"/>
    </source>
</evidence>
<dbReference type="Gene3D" id="3.40.640.10">
    <property type="entry name" value="Type I PLP-dependent aspartate aminotransferase-like (Major domain)"/>
    <property type="match status" value="1"/>
</dbReference>
<gene>
    <name evidence="7" type="ORF">ACFOWZ_42545</name>
</gene>
<evidence type="ECO:0000256" key="2">
    <source>
        <dbReference type="ARBA" id="ARBA00009236"/>
    </source>
</evidence>
<comment type="caution">
    <text evidence="7">The sequence shown here is derived from an EMBL/GenBank/DDBJ whole genome shotgun (WGS) entry which is preliminary data.</text>
</comment>
<dbReference type="InterPro" id="IPR000192">
    <property type="entry name" value="Aminotrans_V_dom"/>
</dbReference>
<evidence type="ECO:0000256" key="3">
    <source>
        <dbReference type="ARBA" id="ARBA00022576"/>
    </source>
</evidence>
<feature type="domain" description="Aminotransferase class V" evidence="6">
    <location>
        <begin position="58"/>
        <end position="369"/>
    </location>
</feature>
<dbReference type="Pfam" id="PF00266">
    <property type="entry name" value="Aminotran_5"/>
    <property type="match status" value="1"/>
</dbReference>
<evidence type="ECO:0000313" key="8">
    <source>
        <dbReference type="Proteomes" id="UP001595690"/>
    </source>
</evidence>
<evidence type="ECO:0000256" key="4">
    <source>
        <dbReference type="ARBA" id="ARBA00022679"/>
    </source>
</evidence>
<protein>
    <submittedName>
        <fullName evidence="7">Pyridoxal-phosphate-dependent aminotransferase family protein</fullName>
    </submittedName>
</protein>
<dbReference type="Proteomes" id="UP001595690">
    <property type="component" value="Unassembled WGS sequence"/>
</dbReference>
<dbReference type="InterPro" id="IPR015422">
    <property type="entry name" value="PyrdxlP-dep_Trfase_small"/>
</dbReference>
<proteinExistence type="inferred from homology"/>
<evidence type="ECO:0000313" key="7">
    <source>
        <dbReference type="EMBL" id="MFC3898187.1"/>
    </source>
</evidence>
<keyword evidence="5" id="KW-0663">Pyridoxal phosphate</keyword>
<keyword evidence="3 7" id="KW-0032">Aminotransferase</keyword>
<reference evidence="8" key="1">
    <citation type="journal article" date="2019" name="Int. J. Syst. Evol. Microbiol.">
        <title>The Global Catalogue of Microorganisms (GCM) 10K type strain sequencing project: providing services to taxonomists for standard genome sequencing and annotation.</title>
        <authorList>
            <consortium name="The Broad Institute Genomics Platform"/>
            <consortium name="The Broad Institute Genome Sequencing Center for Infectious Disease"/>
            <person name="Wu L."/>
            <person name="Ma J."/>
        </authorList>
    </citation>
    <scope>NUCLEOTIDE SEQUENCE [LARGE SCALE GENOMIC DNA]</scope>
    <source>
        <strain evidence="8">CGMCC 4.7405</strain>
    </source>
</reference>
<dbReference type="InterPro" id="IPR024169">
    <property type="entry name" value="SP_NH2Trfase/AEP_transaminase"/>
</dbReference>
<evidence type="ECO:0000259" key="6">
    <source>
        <dbReference type="Pfam" id="PF00266"/>
    </source>
</evidence>
<dbReference type="RefSeq" id="WP_382379663.1">
    <property type="nucleotide sequence ID" value="NZ_JBHRZI010000046.1"/>
</dbReference>
<dbReference type="Gene3D" id="3.90.1150.10">
    <property type="entry name" value="Aspartate Aminotransferase, domain 1"/>
    <property type="match status" value="1"/>
</dbReference>
<dbReference type="GO" id="GO:0008483">
    <property type="term" value="F:transaminase activity"/>
    <property type="evidence" value="ECO:0007669"/>
    <property type="project" value="UniProtKB-KW"/>
</dbReference>
<dbReference type="PIRSF" id="PIRSF000524">
    <property type="entry name" value="SPT"/>
    <property type="match status" value="1"/>
</dbReference>
<comment type="cofactor">
    <cofactor evidence="1">
        <name>pyridoxal 5'-phosphate</name>
        <dbReference type="ChEBI" id="CHEBI:597326"/>
    </cofactor>
</comment>
<keyword evidence="8" id="KW-1185">Reference proteome</keyword>
<dbReference type="InterPro" id="IPR015424">
    <property type="entry name" value="PyrdxlP-dep_Trfase"/>
</dbReference>
<dbReference type="InterPro" id="IPR015421">
    <property type="entry name" value="PyrdxlP-dep_Trfase_major"/>
</dbReference>
<dbReference type="PANTHER" id="PTHR21152">
    <property type="entry name" value="AMINOTRANSFERASE CLASS V"/>
    <property type="match status" value="1"/>
</dbReference>
<dbReference type="SUPFAM" id="SSF53383">
    <property type="entry name" value="PLP-dependent transferases"/>
    <property type="match status" value="1"/>
</dbReference>
<evidence type="ECO:0000256" key="5">
    <source>
        <dbReference type="ARBA" id="ARBA00022898"/>
    </source>
</evidence>
<dbReference type="PANTHER" id="PTHR21152:SF24">
    <property type="entry name" value="ALANINE--GLYOXYLATE AMINOTRANSFERASE 1"/>
    <property type="match status" value="1"/>
</dbReference>
<comment type="similarity">
    <text evidence="2">Belongs to the class-V pyridoxal-phosphate-dependent aminotransferase family.</text>
</comment>
<keyword evidence="4" id="KW-0808">Transferase</keyword>